<name>A0A1S6KV50_9CAUD</name>
<evidence type="ECO:0000313" key="1">
    <source>
        <dbReference type="EMBL" id="AQT25295.1"/>
    </source>
</evidence>
<reference evidence="1 2" key="1">
    <citation type="submission" date="2016-12" db="EMBL/GenBank/DDBJ databases">
        <title>Providencia rettgeri phage vB-PreS_PR1 - a deep-branching member of the T5-like siphoviruses.</title>
        <authorList>
            <person name="Oliveira H."/>
            <person name="Pinto G."/>
            <person name="Hendrix H."/>
            <person name="Noben J.-P."/>
            <person name="Gawor J."/>
            <person name="Lobocka M."/>
            <person name="Lavigne R."/>
            <person name="Azeredo J."/>
        </authorList>
    </citation>
    <scope>NUCLEOTIDE SEQUENCE [LARGE SCALE GENOMIC DNA]</scope>
</reference>
<keyword evidence="2" id="KW-1185">Reference proteome</keyword>
<accession>A0A1S6KV50</accession>
<evidence type="ECO:0000313" key="2">
    <source>
        <dbReference type="Proteomes" id="UP000222417"/>
    </source>
</evidence>
<gene>
    <name evidence="1" type="ORF">PR1_40</name>
</gene>
<dbReference type="EMBL" id="KY363465">
    <property type="protein sequence ID" value="AQT25295.1"/>
    <property type="molecule type" value="Genomic_DNA"/>
</dbReference>
<dbReference type="Proteomes" id="UP000222417">
    <property type="component" value="Segment"/>
</dbReference>
<proteinExistence type="predicted"/>
<sequence length="122" mass="14148">MDKKERLKALLEETSPEVLALLKAKWAVEEICEEYDMEMYAHSATKDWYSLSTNPTKPGHFNVEVFIDADNLIRVRATAMPLRESMAKLDLGEFSYPNPAWDTQMQRFKKMVMALEDIMILS</sequence>
<protein>
    <submittedName>
        <fullName evidence="1">Uncharacterized protein</fullName>
    </submittedName>
</protein>
<organism evidence="1 2">
    <name type="scientific">Providencia phage vB_PreS_PR1</name>
    <dbReference type="NCBI Taxonomy" id="1931407"/>
    <lineage>
        <taxon>Viruses</taxon>
        <taxon>Duplodnaviria</taxon>
        <taxon>Heunggongvirae</taxon>
        <taxon>Uroviricota</taxon>
        <taxon>Caudoviricetes</taxon>
        <taxon>Demerecviridae</taxon>
        <taxon>Priunavirus</taxon>
        <taxon>Priunavirus PR1</taxon>
    </lineage>
</organism>